<evidence type="ECO:0000256" key="1">
    <source>
        <dbReference type="ARBA" id="ARBA00004651"/>
    </source>
</evidence>
<evidence type="ECO:0000256" key="7">
    <source>
        <dbReference type="SAM" id="Phobius"/>
    </source>
</evidence>
<evidence type="ECO:0000256" key="4">
    <source>
        <dbReference type="ARBA" id="ARBA00022989"/>
    </source>
</evidence>
<evidence type="ECO:0000256" key="5">
    <source>
        <dbReference type="ARBA" id="ARBA00023136"/>
    </source>
</evidence>
<feature type="transmembrane region" description="Helical" evidence="7">
    <location>
        <begin position="325"/>
        <end position="349"/>
    </location>
</feature>
<keyword evidence="4 7" id="KW-1133">Transmembrane helix</keyword>
<keyword evidence="2" id="KW-1003">Cell membrane</keyword>
<dbReference type="InterPro" id="IPR003838">
    <property type="entry name" value="ABC3_permease_C"/>
</dbReference>
<evidence type="ECO:0000256" key="2">
    <source>
        <dbReference type="ARBA" id="ARBA00022475"/>
    </source>
</evidence>
<accession>A0A917U2V8</accession>
<evidence type="ECO:0000256" key="6">
    <source>
        <dbReference type="ARBA" id="ARBA00038076"/>
    </source>
</evidence>
<proteinExistence type="inferred from homology"/>
<dbReference type="InterPro" id="IPR050250">
    <property type="entry name" value="Macrolide_Exporter_MacB"/>
</dbReference>
<comment type="caution">
    <text evidence="9">The sequence shown here is derived from an EMBL/GenBank/DDBJ whole genome shotgun (WGS) entry which is preliminary data.</text>
</comment>
<dbReference type="GO" id="GO:0022857">
    <property type="term" value="F:transmembrane transporter activity"/>
    <property type="evidence" value="ECO:0007669"/>
    <property type="project" value="TreeGrafter"/>
</dbReference>
<reference evidence="9" key="1">
    <citation type="journal article" date="2014" name="Int. J. Syst. Evol. Microbiol.">
        <title>Complete genome sequence of Corynebacterium casei LMG S-19264T (=DSM 44701T), isolated from a smear-ripened cheese.</title>
        <authorList>
            <consortium name="US DOE Joint Genome Institute (JGI-PGF)"/>
            <person name="Walter F."/>
            <person name="Albersmeier A."/>
            <person name="Kalinowski J."/>
            <person name="Ruckert C."/>
        </authorList>
    </citation>
    <scope>NUCLEOTIDE SEQUENCE</scope>
    <source>
        <strain evidence="9">CGMCC 4.7312</strain>
    </source>
</reference>
<keyword evidence="10" id="KW-1185">Reference proteome</keyword>
<evidence type="ECO:0000259" key="8">
    <source>
        <dbReference type="Pfam" id="PF02687"/>
    </source>
</evidence>
<feature type="transmembrane region" description="Helical" evidence="7">
    <location>
        <begin position="873"/>
        <end position="893"/>
    </location>
</feature>
<feature type="transmembrane region" description="Helical" evidence="7">
    <location>
        <begin position="444"/>
        <end position="470"/>
    </location>
</feature>
<organism evidence="9 10">
    <name type="scientific">Micromonospora sonchi</name>
    <dbReference type="NCBI Taxonomy" id="1763543"/>
    <lineage>
        <taxon>Bacteria</taxon>
        <taxon>Bacillati</taxon>
        <taxon>Actinomycetota</taxon>
        <taxon>Actinomycetes</taxon>
        <taxon>Micromonosporales</taxon>
        <taxon>Micromonosporaceae</taxon>
        <taxon>Micromonospora</taxon>
    </lineage>
</organism>
<name>A0A917U2V8_9ACTN</name>
<reference evidence="9" key="2">
    <citation type="submission" date="2020-09" db="EMBL/GenBank/DDBJ databases">
        <authorList>
            <person name="Sun Q."/>
            <person name="Zhou Y."/>
        </authorList>
    </citation>
    <scope>NUCLEOTIDE SEQUENCE</scope>
    <source>
        <strain evidence="9">CGMCC 4.7312</strain>
    </source>
</reference>
<dbReference type="PANTHER" id="PTHR30572:SF4">
    <property type="entry name" value="ABC TRANSPORTER PERMEASE YTRF"/>
    <property type="match status" value="1"/>
</dbReference>
<evidence type="ECO:0000256" key="3">
    <source>
        <dbReference type="ARBA" id="ARBA00022692"/>
    </source>
</evidence>
<feature type="transmembrane region" description="Helical" evidence="7">
    <location>
        <begin position="369"/>
        <end position="397"/>
    </location>
</feature>
<dbReference type="AlphaFoldDB" id="A0A917U2V8"/>
<keyword evidence="3 7" id="KW-0812">Transmembrane</keyword>
<gene>
    <name evidence="9" type="ORF">GCM10011608_43950</name>
</gene>
<sequence length="905" mass="93389">MSRMSDALVSWRTALRIAWRETRRAKGRSALVAAMIATPVLALSAAAASYDMFQLTDGERVERSLGAADARVTWDYEGAIEQSPTGDLLTATGVHRSATADPEPATTDEVTGALPAGSRVVPVWDEQRWDWRTADGVGPVPSYGLDLADPVTEGMARLRAGRAPTAGTEVAASEAALRRLGVDLGGTVELAEGSRRFTVVGIVELPDNLGAVIVLPPDARTDPPSAWLVDAPAPVGWDQVRQLNDVGILVLSRAVVLDPPPVQQAPQSEVDAQTVAIGVVLGGLGAMQIVLLAGPAFAIGARRRQRDLALVAANGGSPAHLRRIVLADGVVLGLLGAVAGILLGAVLAVAARPLVEEHLAQARAGGYRIFPLALLAVAGLAVLTGVAAALVPAFVAARQNVVVALTGRRGATRSRRRWVLLGLVLTVGGTGLAAYAAVHVSANLLLAGLVLTQLGLVLCTPALVGLLARLGQHLPLTPRIALRDASRNRAATAPAISAVMAAVAGTVCLGVYQNSSDARSTEAYRPNTPPGHLTVVNPLGPEQRAIPAARLDAIADTTLAATEVAEIRVPGCPGWDPGTCPNPFVEVVLPPQQRCPFFDTQRPLTAQEQRQARADARCQSTQETYSRSYAGLVVDDGEALSPLTGAHGDDLARAVATLRAGGVVVTDSRYVVNGTVTVQPPTVPTQGGPLKGGEQPAALTLPGHALTTGIRSDRAIISPKALARAGLVDHQWGFVIAAPAPDAAAEDRFRAELTALATGLGVSVERGPAPSDDPTLLILTVAAGLITLGAVGIATGLTAADSRPDLSILAAVGASPLVRRKLSLSQSGVIAGLGSMLGMSIGLVAIVAILTTINQAYLATWPGADPYPIVVPWSILGVLAVVPLVAMLGAGTLTRSRLPIERRLD</sequence>
<feature type="transmembrane region" description="Helical" evidence="7">
    <location>
        <begin position="491"/>
        <end position="512"/>
    </location>
</feature>
<dbReference type="EMBL" id="BMNB01000023">
    <property type="protein sequence ID" value="GGM54173.1"/>
    <property type="molecule type" value="Genomic_DNA"/>
</dbReference>
<feature type="domain" description="ABC3 transporter permease C-terminal" evidence="8">
    <location>
        <begin position="296"/>
        <end position="400"/>
    </location>
</feature>
<evidence type="ECO:0000313" key="9">
    <source>
        <dbReference type="EMBL" id="GGM54173.1"/>
    </source>
</evidence>
<feature type="transmembrane region" description="Helical" evidence="7">
    <location>
        <begin position="418"/>
        <end position="438"/>
    </location>
</feature>
<feature type="transmembrane region" description="Helical" evidence="7">
    <location>
        <begin position="829"/>
        <end position="853"/>
    </location>
</feature>
<feature type="transmembrane region" description="Helical" evidence="7">
    <location>
        <begin position="275"/>
        <end position="299"/>
    </location>
</feature>
<feature type="transmembrane region" description="Helical" evidence="7">
    <location>
        <begin position="776"/>
        <end position="800"/>
    </location>
</feature>
<comment type="subcellular location">
    <subcellularLocation>
        <location evidence="1">Cell membrane</location>
        <topology evidence="1">Multi-pass membrane protein</topology>
    </subcellularLocation>
</comment>
<comment type="similarity">
    <text evidence="6">Belongs to the ABC-4 integral membrane protein family.</text>
</comment>
<dbReference type="Proteomes" id="UP000608890">
    <property type="component" value="Unassembled WGS sequence"/>
</dbReference>
<protein>
    <recommendedName>
        <fullName evidence="8">ABC3 transporter permease C-terminal domain-containing protein</fullName>
    </recommendedName>
</protein>
<evidence type="ECO:0000313" key="10">
    <source>
        <dbReference type="Proteomes" id="UP000608890"/>
    </source>
</evidence>
<dbReference type="Pfam" id="PF02687">
    <property type="entry name" value="FtsX"/>
    <property type="match status" value="1"/>
</dbReference>
<keyword evidence="5 7" id="KW-0472">Membrane</keyword>
<dbReference type="PANTHER" id="PTHR30572">
    <property type="entry name" value="MEMBRANE COMPONENT OF TRANSPORTER-RELATED"/>
    <property type="match status" value="1"/>
</dbReference>
<dbReference type="GO" id="GO:0005886">
    <property type="term" value="C:plasma membrane"/>
    <property type="evidence" value="ECO:0007669"/>
    <property type="project" value="UniProtKB-SubCell"/>
</dbReference>